<feature type="non-terminal residue" evidence="3">
    <location>
        <position position="1"/>
    </location>
</feature>
<comment type="similarity">
    <text evidence="1">Belongs to the FAM98 family.</text>
</comment>
<evidence type="ECO:0000313" key="3">
    <source>
        <dbReference type="EMBL" id="KAK2118744.1"/>
    </source>
</evidence>
<evidence type="ECO:0000313" key="4">
    <source>
        <dbReference type="Proteomes" id="UP001266305"/>
    </source>
</evidence>
<reference evidence="3 4" key="1">
    <citation type="submission" date="2023-05" db="EMBL/GenBank/DDBJ databases">
        <title>B98-5 Cell Line De Novo Hybrid Assembly: An Optical Mapping Approach.</title>
        <authorList>
            <person name="Kananen K."/>
            <person name="Auerbach J.A."/>
            <person name="Kautto E."/>
            <person name="Blachly J.S."/>
        </authorList>
    </citation>
    <scope>NUCLEOTIDE SEQUENCE [LARGE SCALE GENOMIC DNA]</scope>
    <source>
        <strain evidence="3">B95-8</strain>
        <tissue evidence="3">Cell line</tissue>
    </source>
</reference>
<dbReference type="PANTHER" id="PTHR31353:SF9">
    <property type="entry name" value="PROTEIN FAM98A"/>
    <property type="match status" value="1"/>
</dbReference>
<dbReference type="Pfam" id="PF10239">
    <property type="entry name" value="DUF2465"/>
    <property type="match status" value="1"/>
</dbReference>
<feature type="compositionally biased region" description="Basic and acidic residues" evidence="2">
    <location>
        <begin position="29"/>
        <end position="38"/>
    </location>
</feature>
<gene>
    <name evidence="3" type="ORF">P7K49_000130</name>
</gene>
<dbReference type="Proteomes" id="UP001266305">
    <property type="component" value="Unassembled WGS sequence"/>
</dbReference>
<accession>A0ABQ9WAS8</accession>
<sequence>QHLSKILRTSSGSVREDCGAINKVWMGRVPDRGGRPNEIKPPLPEMPPWQKRQDSPSSKQKAEEEEEVAMNLPHTEDEEVVNKEAGEVDVVALTMVAKAEEEEITKKRLDR</sequence>
<feature type="region of interest" description="Disordered" evidence="2">
    <location>
        <begin position="27"/>
        <end position="84"/>
    </location>
</feature>
<comment type="caution">
    <text evidence="3">The sequence shown here is derived from an EMBL/GenBank/DDBJ whole genome shotgun (WGS) entry which is preliminary data.</text>
</comment>
<keyword evidence="4" id="KW-1185">Reference proteome</keyword>
<organism evidence="3 4">
    <name type="scientific">Saguinus oedipus</name>
    <name type="common">Cotton-top tamarin</name>
    <name type="synonym">Oedipomidas oedipus</name>
    <dbReference type="NCBI Taxonomy" id="9490"/>
    <lineage>
        <taxon>Eukaryota</taxon>
        <taxon>Metazoa</taxon>
        <taxon>Chordata</taxon>
        <taxon>Craniata</taxon>
        <taxon>Vertebrata</taxon>
        <taxon>Euteleostomi</taxon>
        <taxon>Mammalia</taxon>
        <taxon>Eutheria</taxon>
        <taxon>Euarchontoglires</taxon>
        <taxon>Primates</taxon>
        <taxon>Haplorrhini</taxon>
        <taxon>Platyrrhini</taxon>
        <taxon>Cebidae</taxon>
        <taxon>Callitrichinae</taxon>
        <taxon>Saguinus</taxon>
    </lineage>
</organism>
<name>A0ABQ9WAS8_SAGOE</name>
<dbReference type="InterPro" id="IPR018797">
    <property type="entry name" value="FAM98"/>
</dbReference>
<proteinExistence type="inferred from homology"/>
<dbReference type="PANTHER" id="PTHR31353">
    <property type="entry name" value="FAM98"/>
    <property type="match status" value="1"/>
</dbReference>
<dbReference type="EMBL" id="JASSZA010000001">
    <property type="protein sequence ID" value="KAK2118744.1"/>
    <property type="molecule type" value="Genomic_DNA"/>
</dbReference>
<protein>
    <submittedName>
        <fullName evidence="3">Uncharacterized protein</fullName>
    </submittedName>
</protein>
<evidence type="ECO:0000256" key="1">
    <source>
        <dbReference type="ARBA" id="ARBA00007218"/>
    </source>
</evidence>
<evidence type="ECO:0000256" key="2">
    <source>
        <dbReference type="SAM" id="MobiDB-lite"/>
    </source>
</evidence>